<evidence type="ECO:0000313" key="2">
    <source>
        <dbReference type="Proteomes" id="UP001107558"/>
    </source>
</evidence>
<sequence>MHFTKTSSLKSQTELYGNFPLFLCEALMSMNSQDINQSQQQQQQRDLSVKNTTHVDTIWPLNSITNANDDGIERVEISSDEETELWQTARMCPNGCDCGKCPIESTMSSTTSNMSLVHPNVSSISLKEQSYNNSFISITHIVPLRNLSSAIIHWDVMHYHGIRGYKVYLDGNLVTSVHSPTRTSALIESVNMSYPHHFAVTIVLNVDEQLPKMFIHRNMQAIHIYRPRNFIH</sequence>
<name>A0A9J6BQR4_POLVA</name>
<proteinExistence type="predicted"/>
<keyword evidence="2" id="KW-1185">Reference proteome</keyword>
<organism evidence="1 2">
    <name type="scientific">Polypedilum vanderplanki</name>
    <name type="common">Sleeping chironomid midge</name>
    <dbReference type="NCBI Taxonomy" id="319348"/>
    <lineage>
        <taxon>Eukaryota</taxon>
        <taxon>Metazoa</taxon>
        <taxon>Ecdysozoa</taxon>
        <taxon>Arthropoda</taxon>
        <taxon>Hexapoda</taxon>
        <taxon>Insecta</taxon>
        <taxon>Pterygota</taxon>
        <taxon>Neoptera</taxon>
        <taxon>Endopterygota</taxon>
        <taxon>Diptera</taxon>
        <taxon>Nematocera</taxon>
        <taxon>Chironomoidea</taxon>
        <taxon>Chironomidae</taxon>
        <taxon>Chironominae</taxon>
        <taxon>Polypedilum</taxon>
        <taxon>Polypedilum</taxon>
    </lineage>
</organism>
<comment type="caution">
    <text evidence="1">The sequence shown here is derived from an EMBL/GenBank/DDBJ whole genome shotgun (WGS) entry which is preliminary data.</text>
</comment>
<dbReference type="EMBL" id="JADBJN010000003">
    <property type="protein sequence ID" value="KAG5671726.1"/>
    <property type="molecule type" value="Genomic_DNA"/>
</dbReference>
<gene>
    <name evidence="1" type="ORF">PVAND_001906</name>
</gene>
<reference evidence="1" key="1">
    <citation type="submission" date="2021-03" db="EMBL/GenBank/DDBJ databases">
        <title>Chromosome level genome of the anhydrobiotic midge Polypedilum vanderplanki.</title>
        <authorList>
            <person name="Yoshida Y."/>
            <person name="Kikawada T."/>
            <person name="Gusev O."/>
        </authorList>
    </citation>
    <scope>NUCLEOTIDE SEQUENCE</scope>
    <source>
        <strain evidence="1">NIAS01</strain>
        <tissue evidence="1">Whole body or cell culture</tissue>
    </source>
</reference>
<accession>A0A9J6BQR4</accession>
<dbReference type="Proteomes" id="UP001107558">
    <property type="component" value="Chromosome 3"/>
</dbReference>
<dbReference type="AlphaFoldDB" id="A0A9J6BQR4"/>
<protein>
    <submittedName>
        <fullName evidence="1">Uncharacterized protein</fullName>
    </submittedName>
</protein>
<evidence type="ECO:0000313" key="1">
    <source>
        <dbReference type="EMBL" id="KAG5671726.1"/>
    </source>
</evidence>